<dbReference type="InterPro" id="IPR018149">
    <property type="entry name" value="Lys-tRNA-synth_II_C"/>
</dbReference>
<dbReference type="InterPro" id="IPR045864">
    <property type="entry name" value="aa-tRNA-synth_II/BPL/LPL"/>
</dbReference>
<dbReference type="PROSITE" id="PS50862">
    <property type="entry name" value="AA_TRNA_LIGASE_II"/>
    <property type="match status" value="1"/>
</dbReference>
<dbReference type="InterPro" id="IPR044136">
    <property type="entry name" value="Lys-tRNA-ligase_II_N"/>
</dbReference>
<dbReference type="InterPro" id="IPR002313">
    <property type="entry name" value="Lys-tRNA-ligase_II"/>
</dbReference>
<dbReference type="PANTHER" id="PTHR42918:SF15">
    <property type="entry name" value="LYSINE--TRNA LIGASE, CHLOROPLASTIC_MITOCHONDRIAL"/>
    <property type="match status" value="1"/>
</dbReference>
<evidence type="ECO:0000256" key="4">
    <source>
        <dbReference type="ARBA" id="ARBA00022840"/>
    </source>
</evidence>
<dbReference type="GO" id="GO:0006430">
    <property type="term" value="P:lysyl-tRNA aminoacylation"/>
    <property type="evidence" value="ECO:0007669"/>
    <property type="project" value="UniProtKB-UniRule"/>
</dbReference>
<dbReference type="InterPro" id="IPR004365">
    <property type="entry name" value="NA-bd_OB_tRNA"/>
</dbReference>
<dbReference type="KEGG" id="ahm:TL08_01730"/>
<feature type="domain" description="Aminoacyl-transfer RNA synthetases class-II family profile" evidence="9">
    <location>
        <begin position="212"/>
        <end position="527"/>
    </location>
</feature>
<keyword evidence="5 7" id="KW-0030">Aminoacyl-tRNA synthetase</keyword>
<keyword evidence="1 7" id="KW-0436">Ligase</keyword>
<comment type="similarity">
    <text evidence="7">Belongs to the class-II aminoacyl-tRNA synthetase family.</text>
</comment>
<dbReference type="InterPro" id="IPR012340">
    <property type="entry name" value="NA-bd_OB-fold"/>
</dbReference>
<comment type="catalytic activity">
    <reaction evidence="6 7 8">
        <text>tRNA(Lys) + L-lysine + ATP = L-lysyl-tRNA(Lys) + AMP + diphosphate</text>
        <dbReference type="Rhea" id="RHEA:20792"/>
        <dbReference type="Rhea" id="RHEA-COMP:9696"/>
        <dbReference type="Rhea" id="RHEA-COMP:9697"/>
        <dbReference type="ChEBI" id="CHEBI:30616"/>
        <dbReference type="ChEBI" id="CHEBI:32551"/>
        <dbReference type="ChEBI" id="CHEBI:33019"/>
        <dbReference type="ChEBI" id="CHEBI:78442"/>
        <dbReference type="ChEBI" id="CHEBI:78529"/>
        <dbReference type="ChEBI" id="CHEBI:456215"/>
        <dbReference type="EC" id="6.1.1.6"/>
    </reaction>
</comment>
<proteinExistence type="inferred from homology"/>
<feature type="binding site" evidence="7">
    <location>
        <position position="447"/>
    </location>
    <ligand>
        <name>Mg(2+)</name>
        <dbReference type="ChEBI" id="CHEBI:18420"/>
        <label>2</label>
    </ligand>
</feature>
<evidence type="ECO:0000259" key="9">
    <source>
        <dbReference type="PROSITE" id="PS50862"/>
    </source>
</evidence>
<accession>A0AAC9MWD2</accession>
<dbReference type="GO" id="GO:0000049">
    <property type="term" value="F:tRNA binding"/>
    <property type="evidence" value="ECO:0007669"/>
    <property type="project" value="TreeGrafter"/>
</dbReference>
<dbReference type="PRINTS" id="PR00982">
    <property type="entry name" value="TRNASYNTHLYS"/>
</dbReference>
<dbReference type="Pfam" id="PF00152">
    <property type="entry name" value="tRNA-synt_2"/>
    <property type="match status" value="1"/>
</dbReference>
<evidence type="ECO:0000256" key="7">
    <source>
        <dbReference type="HAMAP-Rule" id="MF_00252"/>
    </source>
</evidence>
<keyword evidence="4 7" id="KW-0067">ATP-binding</keyword>
<dbReference type="PANTHER" id="PTHR42918">
    <property type="entry name" value="LYSYL-TRNA SYNTHETASE"/>
    <property type="match status" value="1"/>
</dbReference>
<dbReference type="CDD" id="cd04322">
    <property type="entry name" value="LysRS_N"/>
    <property type="match status" value="1"/>
</dbReference>
<dbReference type="Gene3D" id="2.40.50.140">
    <property type="entry name" value="Nucleic acid-binding proteins"/>
    <property type="match status" value="1"/>
</dbReference>
<dbReference type="InterPro" id="IPR004364">
    <property type="entry name" value="Aa-tRNA-synt_II"/>
</dbReference>
<keyword evidence="7" id="KW-0963">Cytoplasm</keyword>
<dbReference type="EMBL" id="CP014859">
    <property type="protein sequence ID" value="AOS61185.1"/>
    <property type="molecule type" value="Genomic_DNA"/>
</dbReference>
<dbReference type="GO" id="GO:0000287">
    <property type="term" value="F:magnesium ion binding"/>
    <property type="evidence" value="ECO:0007669"/>
    <property type="project" value="UniProtKB-UniRule"/>
</dbReference>
<evidence type="ECO:0000313" key="10">
    <source>
        <dbReference type="EMBL" id="AOS61185.1"/>
    </source>
</evidence>
<feature type="binding site" evidence="7">
    <location>
        <position position="447"/>
    </location>
    <ligand>
        <name>Mg(2+)</name>
        <dbReference type="ChEBI" id="CHEBI:18420"/>
        <label>1</label>
    </ligand>
</feature>
<protein>
    <recommendedName>
        <fullName evidence="7">Lysine--tRNA ligase</fullName>
        <ecNumber evidence="7">6.1.1.6</ecNumber>
    </recommendedName>
    <alternativeName>
        <fullName evidence="7">Lysyl-tRNA synthetase</fullName>
        <shortName evidence="7">LysRS</shortName>
    </alternativeName>
</protein>
<dbReference type="Pfam" id="PF01336">
    <property type="entry name" value="tRNA_anti-codon"/>
    <property type="match status" value="1"/>
</dbReference>
<name>A0AAC9MWD2_9PSEU</name>
<evidence type="ECO:0000256" key="2">
    <source>
        <dbReference type="ARBA" id="ARBA00022723"/>
    </source>
</evidence>
<keyword evidence="2 7" id="KW-0479">Metal-binding</keyword>
<keyword evidence="11" id="KW-1185">Reference proteome</keyword>
<dbReference type="SUPFAM" id="SSF55681">
    <property type="entry name" value="Class II aaRS and biotin synthetases"/>
    <property type="match status" value="1"/>
</dbReference>
<dbReference type="NCBIfam" id="NF001756">
    <property type="entry name" value="PRK00484.1"/>
    <property type="match status" value="1"/>
</dbReference>
<dbReference type="SUPFAM" id="SSF50249">
    <property type="entry name" value="Nucleic acid-binding proteins"/>
    <property type="match status" value="1"/>
</dbReference>
<evidence type="ECO:0000256" key="5">
    <source>
        <dbReference type="ARBA" id="ARBA00023146"/>
    </source>
</evidence>
<dbReference type="GO" id="GO:0005829">
    <property type="term" value="C:cytosol"/>
    <property type="evidence" value="ECO:0007669"/>
    <property type="project" value="TreeGrafter"/>
</dbReference>
<dbReference type="Gene3D" id="3.30.930.10">
    <property type="entry name" value="Bira Bifunctional Protein, Domain 2"/>
    <property type="match status" value="1"/>
</dbReference>
<dbReference type="GO" id="GO:0004824">
    <property type="term" value="F:lysine-tRNA ligase activity"/>
    <property type="evidence" value="ECO:0007669"/>
    <property type="project" value="UniProtKB-UniRule"/>
</dbReference>
<dbReference type="HAMAP" id="MF_00252">
    <property type="entry name" value="Lys_tRNA_synth_class2"/>
    <property type="match status" value="1"/>
</dbReference>
<evidence type="ECO:0000256" key="6">
    <source>
        <dbReference type="ARBA" id="ARBA00048573"/>
    </source>
</evidence>
<dbReference type="InterPro" id="IPR006195">
    <property type="entry name" value="aa-tRNA-synth_II"/>
</dbReference>
<evidence type="ECO:0000256" key="1">
    <source>
        <dbReference type="ARBA" id="ARBA00022598"/>
    </source>
</evidence>
<keyword evidence="7 8" id="KW-0460">Magnesium</keyword>
<evidence type="ECO:0000313" key="11">
    <source>
        <dbReference type="Proteomes" id="UP000095210"/>
    </source>
</evidence>
<sequence>MAAESPVGSRIPFPPSAGRTVRCVAVNAIPEHDATTSEDTLPEQMKVRREKRSRLLESGIEPYPVVLPITHTVAAIRAKHTDLEPDTATGEIVGISGRVMFLRNTGKLCFATLRSGDGSELQAMLSLAQIGAESLASWKADVDLGDHVFVHGEVITSRRGELSVMADEWRIAAKALRPLPVTHKELSEETRVRQRYVDLIVRPQARRIVETRAAVVRSLRESFHRHGFTEVETPMLQTLYGGAAARPFHTHSNAFDIDLYLRIAPELYLKRCVVGGMERVFEINRNFRNEGSDSSHSPEFAMTEFYQAYSDYNDIATLTRELIQEAARAACGGEVVTLIDGTEYDLSGEWKWLSMYGSLAEKVGEEVTPDTSVERLRAIAAEQGLEHDPALGHGKLIEELWEHLIGDHLYEPTFVKDFPIETSPLTRQHRTEPGVAEKWDLYIRGFELATGYSELVDPVVERERLEAQARLAAGGDVEAMRLDEDFLRALEYGMPPTGGCGMGVDRLLMALTGAGIRETILFPLVRPE</sequence>
<keyword evidence="7" id="KW-0648">Protein biosynthesis</keyword>
<dbReference type="GO" id="GO:0005524">
    <property type="term" value="F:ATP binding"/>
    <property type="evidence" value="ECO:0007669"/>
    <property type="project" value="UniProtKB-UniRule"/>
</dbReference>
<dbReference type="NCBIfam" id="TIGR00499">
    <property type="entry name" value="lysS_bact"/>
    <property type="match status" value="1"/>
</dbReference>
<feature type="binding site" evidence="7">
    <location>
        <position position="440"/>
    </location>
    <ligand>
        <name>Mg(2+)</name>
        <dbReference type="ChEBI" id="CHEBI:18420"/>
        <label>1</label>
    </ligand>
</feature>
<comment type="subcellular location">
    <subcellularLocation>
        <location evidence="7">Cytoplasm</location>
    </subcellularLocation>
</comment>
<evidence type="ECO:0000256" key="8">
    <source>
        <dbReference type="RuleBase" id="RU000336"/>
    </source>
</evidence>
<reference evidence="11" key="1">
    <citation type="submission" date="2016-03" db="EMBL/GenBank/DDBJ databases">
        <title>Complete genome sequence of the type strain Actinoalloteichus hymeniacidonis DSM 45092.</title>
        <authorList>
            <person name="Schaffert L."/>
            <person name="Albersmeier A."/>
            <person name="Winkler A."/>
            <person name="Kalinowski J."/>
            <person name="Zotchev S."/>
            <person name="Ruckert C."/>
        </authorList>
    </citation>
    <scope>NUCLEOTIDE SEQUENCE [LARGE SCALE GENOMIC DNA]</scope>
    <source>
        <strain evidence="11">HPA177(T) (DSM 45092(T))</strain>
    </source>
</reference>
<dbReference type="EC" id="6.1.1.6" evidence="7"/>
<gene>
    <name evidence="7" type="primary">lysS</name>
    <name evidence="10" type="ORF">TL08_01730</name>
</gene>
<evidence type="ECO:0000256" key="3">
    <source>
        <dbReference type="ARBA" id="ARBA00022741"/>
    </source>
</evidence>
<dbReference type="Proteomes" id="UP000095210">
    <property type="component" value="Chromosome"/>
</dbReference>
<comment type="cofactor">
    <cofactor evidence="7 8">
        <name>Mg(2+)</name>
        <dbReference type="ChEBI" id="CHEBI:18420"/>
    </cofactor>
    <text evidence="7 8">Binds 3 Mg(2+) ions per subunit.</text>
</comment>
<dbReference type="AlphaFoldDB" id="A0AAC9MWD2"/>
<comment type="subunit">
    <text evidence="7">Homodimer.</text>
</comment>
<organism evidence="10 11">
    <name type="scientific">Actinoalloteichus hymeniacidonis</name>
    <dbReference type="NCBI Taxonomy" id="340345"/>
    <lineage>
        <taxon>Bacteria</taxon>
        <taxon>Bacillati</taxon>
        <taxon>Actinomycetota</taxon>
        <taxon>Actinomycetes</taxon>
        <taxon>Pseudonocardiales</taxon>
        <taxon>Pseudonocardiaceae</taxon>
        <taxon>Actinoalloteichus</taxon>
    </lineage>
</organism>
<keyword evidence="3 7" id="KW-0547">Nucleotide-binding</keyword>